<comment type="caution">
    <text evidence="6">The sequence shown here is derived from an EMBL/GenBank/DDBJ whole genome shotgun (WGS) entry which is preliminary data.</text>
</comment>
<dbReference type="Gene3D" id="2.60.120.200">
    <property type="match status" value="1"/>
</dbReference>
<dbReference type="Proteomes" id="UP001320420">
    <property type="component" value="Unassembled WGS sequence"/>
</dbReference>
<sequence length="579" mass="64749">MAVEGEEIEKGDATATFTFENPVIRGFNPDPTVCVVPATETAPTTYFLSTSTFEYFPGCAIYTSTDLVNWRLIGHALTRRSQIELRTPEPGAGSWASTLRYRPRERRWYLANGLFQRYRPATDERIFPRGFYVYTDNIWDQSAWSDPVYFDNPGFDQDISALFWDDDKDGKVYLSTTMRLAVRPPGSKLKDFAIHVSEIDLATGRTLTPPRAIRASPYGIAEGSHILRRGRYYYLFTAEGGTEAGHQEWVFRSTEGPYGPWQAQGRPLWFNGPDEEVQRTGHADVFADGQGRWWAVFLGVRPVKVDGEYLEPQLGRETFLVKVDWVDDWPVFNDGKNIRLRTRGRDAVKQLLAQEQRPGDVKWQAALDGEKELELGWYHKSLLPNTPMKKCYTLTERPGHLRIYGNCYGLASPEAPAMLLRKQSSYRETFSAKMQFDPRQLGYEAGVVLWWSQYSFASIGVRLAVSDSGECVKTVIFRGPAGKAGEFNTSSHSSQGLRFADTITSLSIEASPSTYTLKLALGAGGGGEDHSFDVAAQALTVMPPVGGAFCGAMFGIYSFGNGEPVLDPADFSEIKIFES</sequence>
<keyword evidence="7" id="KW-1185">Reference proteome</keyword>
<protein>
    <recommendedName>
        <fullName evidence="5">Beta-xylosidase C-terminal Concanavalin A-like domain-containing protein</fullName>
    </recommendedName>
</protein>
<dbReference type="InterPro" id="IPR051795">
    <property type="entry name" value="Glycosyl_Hydrlase_43"/>
</dbReference>
<reference evidence="6 7" key="1">
    <citation type="submission" date="2024-02" db="EMBL/GenBank/DDBJ databases">
        <title>De novo assembly and annotation of 12 fungi associated with fruit tree decline syndrome in Ontario, Canada.</title>
        <authorList>
            <person name="Sulman M."/>
            <person name="Ellouze W."/>
            <person name="Ilyukhin E."/>
        </authorList>
    </citation>
    <scope>NUCLEOTIDE SEQUENCE [LARGE SCALE GENOMIC DNA]</scope>
    <source>
        <strain evidence="6 7">M11/M66-122</strain>
    </source>
</reference>
<dbReference type="PANTHER" id="PTHR42812">
    <property type="entry name" value="BETA-XYLOSIDASE"/>
    <property type="match status" value="1"/>
</dbReference>
<dbReference type="PANTHER" id="PTHR42812:SF16">
    <property type="entry name" value="HYDROLASE, PUTATIVE (AFU_ORTHOLOGUE AFUA_7G06110)-RELATED"/>
    <property type="match status" value="1"/>
</dbReference>
<dbReference type="GO" id="GO:0005975">
    <property type="term" value="P:carbohydrate metabolic process"/>
    <property type="evidence" value="ECO:0007669"/>
    <property type="project" value="InterPro"/>
</dbReference>
<keyword evidence="2 4" id="KW-0378">Hydrolase</keyword>
<evidence type="ECO:0000313" key="7">
    <source>
        <dbReference type="Proteomes" id="UP001320420"/>
    </source>
</evidence>
<dbReference type="InterPro" id="IPR041542">
    <property type="entry name" value="GH43_C2"/>
</dbReference>
<dbReference type="InterPro" id="IPR023296">
    <property type="entry name" value="Glyco_hydro_beta-prop_sf"/>
</dbReference>
<accession>A0AAN9YG00</accession>
<dbReference type="Pfam" id="PF17851">
    <property type="entry name" value="GH43_C2"/>
    <property type="match status" value="1"/>
</dbReference>
<dbReference type="InterPro" id="IPR006710">
    <property type="entry name" value="Glyco_hydro_43"/>
</dbReference>
<evidence type="ECO:0000256" key="4">
    <source>
        <dbReference type="RuleBase" id="RU361187"/>
    </source>
</evidence>
<dbReference type="CDD" id="cd18617">
    <property type="entry name" value="GH43_XynB-like"/>
    <property type="match status" value="1"/>
</dbReference>
<feature type="domain" description="Beta-xylosidase C-terminal Concanavalin A-like" evidence="5">
    <location>
        <begin position="371"/>
        <end position="573"/>
    </location>
</feature>
<name>A0AAN9YG00_9PEZI</name>
<dbReference type="GO" id="GO:0004553">
    <property type="term" value="F:hydrolase activity, hydrolyzing O-glycosyl compounds"/>
    <property type="evidence" value="ECO:0007669"/>
    <property type="project" value="InterPro"/>
</dbReference>
<keyword evidence="3 4" id="KW-0326">Glycosidase</keyword>
<evidence type="ECO:0000256" key="1">
    <source>
        <dbReference type="ARBA" id="ARBA00009865"/>
    </source>
</evidence>
<dbReference type="InterPro" id="IPR013320">
    <property type="entry name" value="ConA-like_dom_sf"/>
</dbReference>
<evidence type="ECO:0000256" key="2">
    <source>
        <dbReference type="ARBA" id="ARBA00022801"/>
    </source>
</evidence>
<evidence type="ECO:0000256" key="3">
    <source>
        <dbReference type="ARBA" id="ARBA00023295"/>
    </source>
</evidence>
<dbReference type="EMBL" id="JAKJXP020000140">
    <property type="protein sequence ID" value="KAK7743313.1"/>
    <property type="molecule type" value="Genomic_DNA"/>
</dbReference>
<dbReference type="SUPFAM" id="SSF49899">
    <property type="entry name" value="Concanavalin A-like lectins/glucanases"/>
    <property type="match status" value="1"/>
</dbReference>
<evidence type="ECO:0000259" key="5">
    <source>
        <dbReference type="Pfam" id="PF17851"/>
    </source>
</evidence>
<gene>
    <name evidence="6" type="ORF">SLS62_010685</name>
</gene>
<evidence type="ECO:0000313" key="6">
    <source>
        <dbReference type="EMBL" id="KAK7743313.1"/>
    </source>
</evidence>
<organism evidence="6 7">
    <name type="scientific">Diatrype stigma</name>
    <dbReference type="NCBI Taxonomy" id="117547"/>
    <lineage>
        <taxon>Eukaryota</taxon>
        <taxon>Fungi</taxon>
        <taxon>Dikarya</taxon>
        <taxon>Ascomycota</taxon>
        <taxon>Pezizomycotina</taxon>
        <taxon>Sordariomycetes</taxon>
        <taxon>Xylariomycetidae</taxon>
        <taxon>Xylariales</taxon>
        <taxon>Diatrypaceae</taxon>
        <taxon>Diatrype</taxon>
    </lineage>
</organism>
<comment type="similarity">
    <text evidence="1 4">Belongs to the glycosyl hydrolase 43 family.</text>
</comment>
<proteinExistence type="inferred from homology"/>
<dbReference type="Gene3D" id="2.115.10.20">
    <property type="entry name" value="Glycosyl hydrolase domain, family 43"/>
    <property type="match status" value="1"/>
</dbReference>
<dbReference type="SUPFAM" id="SSF75005">
    <property type="entry name" value="Arabinanase/levansucrase/invertase"/>
    <property type="match status" value="1"/>
</dbReference>
<dbReference type="AlphaFoldDB" id="A0AAN9YG00"/>
<dbReference type="Pfam" id="PF04616">
    <property type="entry name" value="Glyco_hydro_43"/>
    <property type="match status" value="1"/>
</dbReference>